<evidence type="ECO:0000256" key="1">
    <source>
        <dbReference type="ARBA" id="ARBA00004496"/>
    </source>
</evidence>
<comment type="subcellular location">
    <subcellularLocation>
        <location evidence="1 8">Cytoplasm</location>
    </subcellularLocation>
</comment>
<dbReference type="Proteomes" id="UP000838672">
    <property type="component" value="Unassembled WGS sequence"/>
</dbReference>
<dbReference type="EMBL" id="CAKLDI010000001">
    <property type="protein sequence ID" value="CAH0532734.1"/>
    <property type="molecule type" value="Genomic_DNA"/>
</dbReference>
<dbReference type="Gene3D" id="1.10.1270.10">
    <property type="entry name" value="TrpR-like"/>
    <property type="match status" value="1"/>
</dbReference>
<sequence>MTAQPKFTQWHNVIAYLNQSQTSAELDEVLSVLLTQDERDALLARMNIVHELLEGNLSQRQISQMLGVGIATITRGSNELKKQPEALKSRLKSQLQQQAQLLETE</sequence>
<comment type="function">
    <text evidence="8">This protein is an aporepressor. When complexed with L-tryptophan it binds the operator region of the trp operon and prevents the initiation of transcription.</text>
</comment>
<comment type="caution">
    <text evidence="9">The sequence shown here is derived from an EMBL/GenBank/DDBJ whole genome shotgun (WGS) entry which is preliminary data.</text>
</comment>
<dbReference type="Pfam" id="PF01371">
    <property type="entry name" value="Trp_repressor"/>
    <property type="match status" value="1"/>
</dbReference>
<dbReference type="NCBIfam" id="TIGR01321">
    <property type="entry name" value="TrpR"/>
    <property type="match status" value="1"/>
</dbReference>
<organism evidence="9 10">
    <name type="scientific">Vibrio stylophorae</name>
    <dbReference type="NCBI Taxonomy" id="659351"/>
    <lineage>
        <taxon>Bacteria</taxon>
        <taxon>Pseudomonadati</taxon>
        <taxon>Pseudomonadota</taxon>
        <taxon>Gammaproteobacteria</taxon>
        <taxon>Vibrionales</taxon>
        <taxon>Vibrionaceae</taxon>
        <taxon>Vibrio</taxon>
    </lineage>
</organism>
<keyword evidence="10" id="KW-1185">Reference proteome</keyword>
<evidence type="ECO:0000256" key="2">
    <source>
        <dbReference type="ARBA" id="ARBA00007027"/>
    </source>
</evidence>
<keyword evidence="3 8" id="KW-0963">Cytoplasm</keyword>
<evidence type="ECO:0000313" key="9">
    <source>
        <dbReference type="EMBL" id="CAH0532734.1"/>
    </source>
</evidence>
<dbReference type="HAMAP" id="MF_00475">
    <property type="entry name" value="Trp_repressor"/>
    <property type="match status" value="1"/>
</dbReference>
<evidence type="ECO:0000256" key="5">
    <source>
        <dbReference type="ARBA" id="ARBA00023015"/>
    </source>
</evidence>
<evidence type="ECO:0000256" key="8">
    <source>
        <dbReference type="HAMAP-Rule" id="MF_00475"/>
    </source>
</evidence>
<dbReference type="PANTHER" id="PTHR38025">
    <property type="entry name" value="TRP OPERON REPRESSOR"/>
    <property type="match status" value="1"/>
</dbReference>
<protein>
    <recommendedName>
        <fullName evidence="8">Trp operon repressor homolog</fullName>
    </recommendedName>
</protein>
<reference evidence="9" key="1">
    <citation type="submission" date="2021-11" db="EMBL/GenBank/DDBJ databases">
        <authorList>
            <person name="Rodrigo-Torres L."/>
            <person name="Arahal R. D."/>
            <person name="Lucena T."/>
        </authorList>
    </citation>
    <scope>NUCLEOTIDE SEQUENCE</scope>
    <source>
        <strain evidence="9">CECT 7929</strain>
    </source>
</reference>
<feature type="DNA-binding region" evidence="8">
    <location>
        <begin position="59"/>
        <end position="82"/>
    </location>
</feature>
<dbReference type="InterPro" id="IPR013335">
    <property type="entry name" value="Trp_repress_bac"/>
</dbReference>
<dbReference type="SUPFAM" id="SSF48295">
    <property type="entry name" value="TrpR-like"/>
    <property type="match status" value="1"/>
</dbReference>
<evidence type="ECO:0000256" key="4">
    <source>
        <dbReference type="ARBA" id="ARBA00022491"/>
    </source>
</evidence>
<comment type="similarity">
    <text evidence="2 8">Belongs to the TrpR family.</text>
</comment>
<proteinExistence type="inferred from homology"/>
<dbReference type="PIRSF" id="PIRSF003196">
    <property type="entry name" value="Trp_repressor"/>
    <property type="match status" value="1"/>
</dbReference>
<dbReference type="PANTHER" id="PTHR38025:SF1">
    <property type="entry name" value="TRP OPERON REPRESSOR"/>
    <property type="match status" value="1"/>
</dbReference>
<evidence type="ECO:0000256" key="7">
    <source>
        <dbReference type="ARBA" id="ARBA00023163"/>
    </source>
</evidence>
<keyword evidence="4 8" id="KW-0678">Repressor</keyword>
<keyword evidence="5 8" id="KW-0805">Transcription regulation</keyword>
<accession>A0ABN8DNJ8</accession>
<evidence type="ECO:0000256" key="3">
    <source>
        <dbReference type="ARBA" id="ARBA00022490"/>
    </source>
</evidence>
<evidence type="ECO:0000256" key="6">
    <source>
        <dbReference type="ARBA" id="ARBA00023125"/>
    </source>
</evidence>
<keyword evidence="6 8" id="KW-0238">DNA-binding</keyword>
<dbReference type="InterPro" id="IPR000831">
    <property type="entry name" value="Trp_repress"/>
</dbReference>
<dbReference type="InterPro" id="IPR038116">
    <property type="entry name" value="TrpR-like_sf"/>
</dbReference>
<keyword evidence="7 8" id="KW-0804">Transcription</keyword>
<gene>
    <name evidence="8 9" type="primary">trpR</name>
    <name evidence="9" type="ORF">VST7929_00579</name>
</gene>
<dbReference type="InterPro" id="IPR010921">
    <property type="entry name" value="Trp_repressor/repl_initiator"/>
</dbReference>
<evidence type="ECO:0000313" key="10">
    <source>
        <dbReference type="Proteomes" id="UP000838672"/>
    </source>
</evidence>
<comment type="subunit">
    <text evidence="8">Homodimer.</text>
</comment>
<dbReference type="RefSeq" id="WP_237464734.1">
    <property type="nucleotide sequence ID" value="NZ_CAKLDI010000001.1"/>
</dbReference>
<name>A0ABN8DNJ8_9VIBR</name>